<name>A0A1E1F0U8_9SPHN</name>
<reference evidence="4 5" key="1">
    <citation type="submission" date="2016-10" db="EMBL/GenBank/DDBJ databases">
        <title>Complete Genome Sequence of the Nonylphenol-Degrading Bacterium Sphingobium cloacae JCM 10874T.</title>
        <authorList>
            <person name="Ootsuka M."/>
            <person name="Nishizawa T."/>
            <person name="Ohta H."/>
        </authorList>
    </citation>
    <scope>NUCLEOTIDE SEQUENCE [LARGE SCALE GENOMIC DNA]</scope>
    <source>
        <strain evidence="4 5">JCM 10874</strain>
    </source>
</reference>
<dbReference type="GO" id="GO:0003677">
    <property type="term" value="F:DNA binding"/>
    <property type="evidence" value="ECO:0007669"/>
    <property type="project" value="UniProtKB-KW"/>
</dbReference>
<dbReference type="Proteomes" id="UP000218272">
    <property type="component" value="Chromosome SCLO_1"/>
</dbReference>
<dbReference type="Pfam" id="PF13411">
    <property type="entry name" value="MerR_1"/>
    <property type="match status" value="1"/>
</dbReference>
<dbReference type="Gene3D" id="1.10.1660.10">
    <property type="match status" value="1"/>
</dbReference>
<dbReference type="GO" id="GO:0003700">
    <property type="term" value="F:DNA-binding transcription factor activity"/>
    <property type="evidence" value="ECO:0007669"/>
    <property type="project" value="InterPro"/>
</dbReference>
<dbReference type="PANTHER" id="PTHR30204">
    <property type="entry name" value="REDOX-CYCLING DRUG-SENSING TRANSCRIPTIONAL ACTIVATOR SOXR"/>
    <property type="match status" value="1"/>
</dbReference>
<proteinExistence type="predicted"/>
<evidence type="ECO:0000256" key="1">
    <source>
        <dbReference type="ARBA" id="ARBA00023125"/>
    </source>
</evidence>
<dbReference type="InterPro" id="IPR000551">
    <property type="entry name" value="MerR-type_HTH_dom"/>
</dbReference>
<dbReference type="PANTHER" id="PTHR30204:SF92">
    <property type="entry name" value="HTH-TYPE TRANSCRIPTIONAL REGULATOR ZNTR"/>
    <property type="match status" value="1"/>
</dbReference>
<evidence type="ECO:0000313" key="5">
    <source>
        <dbReference type="Proteomes" id="UP000218272"/>
    </source>
</evidence>
<dbReference type="AlphaFoldDB" id="A0A1E1F0U8"/>
<keyword evidence="1" id="KW-0238">DNA-binding</keyword>
<accession>A0A1E1F0U8</accession>
<dbReference type="PROSITE" id="PS50937">
    <property type="entry name" value="HTH_MERR_2"/>
    <property type="match status" value="1"/>
</dbReference>
<dbReference type="InterPro" id="IPR009061">
    <property type="entry name" value="DNA-bd_dom_put_sf"/>
</dbReference>
<protein>
    <submittedName>
        <fullName evidence="4">MerR family transcriptional regulator</fullName>
    </submittedName>
</protein>
<dbReference type="EMBL" id="AP017655">
    <property type="protein sequence ID" value="BAV64133.1"/>
    <property type="molecule type" value="Genomic_DNA"/>
</dbReference>
<keyword evidence="2" id="KW-0175">Coiled coil</keyword>
<evidence type="ECO:0000256" key="2">
    <source>
        <dbReference type="SAM" id="Coils"/>
    </source>
</evidence>
<sequence>MMTISGLAREGGVGVETVRFYQRRGLLNLPERQGGVRRYDAEHARRLRFIRGAQAAGFTLEQIGELLTLDAGQDRARARALAAERLAALDAKIAELEAARKSLRRLAHQCAASEEGPCPIIAAFEG</sequence>
<dbReference type="PRINTS" id="PR00040">
    <property type="entry name" value="HTHMERR"/>
</dbReference>
<evidence type="ECO:0000259" key="3">
    <source>
        <dbReference type="PROSITE" id="PS50937"/>
    </source>
</evidence>
<gene>
    <name evidence="4" type="ORF">SCLO_1010930</name>
</gene>
<dbReference type="InterPro" id="IPR047057">
    <property type="entry name" value="MerR_fam"/>
</dbReference>
<organism evidence="4 5">
    <name type="scientific">Sphingobium cloacae</name>
    <dbReference type="NCBI Taxonomy" id="120107"/>
    <lineage>
        <taxon>Bacteria</taxon>
        <taxon>Pseudomonadati</taxon>
        <taxon>Pseudomonadota</taxon>
        <taxon>Alphaproteobacteria</taxon>
        <taxon>Sphingomonadales</taxon>
        <taxon>Sphingomonadaceae</taxon>
        <taxon>Sphingobium</taxon>
    </lineage>
</organism>
<feature type="coiled-coil region" evidence="2">
    <location>
        <begin position="79"/>
        <end position="109"/>
    </location>
</feature>
<keyword evidence="5" id="KW-1185">Reference proteome</keyword>
<dbReference type="SUPFAM" id="SSF46955">
    <property type="entry name" value="Putative DNA-binding domain"/>
    <property type="match status" value="1"/>
</dbReference>
<feature type="domain" description="HTH merR-type" evidence="3">
    <location>
        <begin position="1"/>
        <end position="69"/>
    </location>
</feature>
<evidence type="ECO:0000313" key="4">
    <source>
        <dbReference type="EMBL" id="BAV64133.1"/>
    </source>
</evidence>
<dbReference type="KEGG" id="sclo:SCLO_1010930"/>
<dbReference type="SMART" id="SM00422">
    <property type="entry name" value="HTH_MERR"/>
    <property type="match status" value="1"/>
</dbReference>